<evidence type="ECO:0000313" key="2">
    <source>
        <dbReference type="Proteomes" id="UP000297280"/>
    </source>
</evidence>
<protein>
    <submittedName>
        <fullName evidence="1">Uncharacterized protein</fullName>
    </submittedName>
</protein>
<keyword evidence="2" id="KW-1185">Reference proteome</keyword>
<accession>A0A4Z1K5R0</accession>
<reference evidence="1 2" key="1">
    <citation type="submission" date="2017-12" db="EMBL/GenBank/DDBJ databases">
        <title>Comparative genomics of Botrytis spp.</title>
        <authorList>
            <person name="Valero-Jimenez C.A."/>
            <person name="Tapia P."/>
            <person name="Veloso J."/>
            <person name="Silva-Moreno E."/>
            <person name="Staats M."/>
            <person name="Valdes J.H."/>
            <person name="Van Kan J.A.L."/>
        </authorList>
    </citation>
    <scope>NUCLEOTIDE SEQUENCE [LARGE SCALE GENOMIC DNA]</scope>
    <source>
        <strain evidence="1 2">MUCL3349</strain>
    </source>
</reference>
<dbReference type="PANTHER" id="PTHR24148">
    <property type="entry name" value="ANKYRIN REPEAT DOMAIN-CONTAINING PROTEIN 39 HOMOLOG-RELATED"/>
    <property type="match status" value="1"/>
</dbReference>
<sequence>MRHSQYDSVEAKAFWRRMELTKRVLVTYHGFLMHSRGTIYIRKESLTLGTVLKGTMNLRSTDPRDKIYGILGLLSEKARAAIPIDYHKPQEWTFVPTITYIIQQVFLRGSYVNHDWEWPEDVRATVSMDGTTLCAFMASFGRVTHIVSFVDGDRDYYVSRFKGIEALLNAQAPGSEPLWRTLIGIRNTDQRSIVKYPGIFEVLIGRAPEQDGEAQKMFQDAILPIVRKRKFFVTDKGFAGVATPMIRDGDTIAIIAGMGRAAILRDNDSKELEIEGRLDEGRKSKRVTGRT</sequence>
<comment type="caution">
    <text evidence="1">The sequence shown here is derived from an EMBL/GenBank/DDBJ whole genome shotgun (WGS) entry which is preliminary data.</text>
</comment>
<dbReference type="Proteomes" id="UP000297280">
    <property type="component" value="Unassembled WGS sequence"/>
</dbReference>
<proteinExistence type="predicted"/>
<dbReference type="InterPro" id="IPR052895">
    <property type="entry name" value="HetReg/Transcr_Mod"/>
</dbReference>
<gene>
    <name evidence="1" type="ORF">BPOR_1648g00010</name>
</gene>
<evidence type="ECO:0000313" key="1">
    <source>
        <dbReference type="EMBL" id="TGO80836.1"/>
    </source>
</evidence>
<name>A0A4Z1K5R0_9HELO</name>
<dbReference type="EMBL" id="PQXO01001638">
    <property type="protein sequence ID" value="TGO80836.1"/>
    <property type="molecule type" value="Genomic_DNA"/>
</dbReference>
<organism evidence="1 2">
    <name type="scientific">Botrytis porri</name>
    <dbReference type="NCBI Taxonomy" id="87229"/>
    <lineage>
        <taxon>Eukaryota</taxon>
        <taxon>Fungi</taxon>
        <taxon>Dikarya</taxon>
        <taxon>Ascomycota</taxon>
        <taxon>Pezizomycotina</taxon>
        <taxon>Leotiomycetes</taxon>
        <taxon>Helotiales</taxon>
        <taxon>Sclerotiniaceae</taxon>
        <taxon>Botrytis</taxon>
    </lineage>
</organism>
<dbReference type="AlphaFoldDB" id="A0A4Z1K5R0"/>
<dbReference type="PANTHER" id="PTHR24148:SF82">
    <property type="entry name" value="HETEROKARYON INCOMPATIBILITY DOMAIN-CONTAINING PROTEIN"/>
    <property type="match status" value="1"/>
</dbReference>